<dbReference type="OrthoDB" id="9772602at2"/>
<dbReference type="RefSeq" id="WP_073205173.1">
    <property type="nucleotide sequence ID" value="NZ_FRBD01000003.1"/>
</dbReference>
<evidence type="ECO:0000256" key="2">
    <source>
        <dbReference type="ARBA" id="ARBA00021980"/>
    </source>
</evidence>
<name>A0A1M6SHT6_XYLRU</name>
<dbReference type="GO" id="GO:0006152">
    <property type="term" value="P:purine nucleoside catabolic process"/>
    <property type="evidence" value="ECO:0007669"/>
    <property type="project" value="TreeGrafter"/>
</dbReference>
<organism evidence="5 6">
    <name type="scientific">Xylanibacter ruminicola</name>
    <name type="common">Prevotella ruminicola</name>
    <dbReference type="NCBI Taxonomy" id="839"/>
    <lineage>
        <taxon>Bacteria</taxon>
        <taxon>Pseudomonadati</taxon>
        <taxon>Bacteroidota</taxon>
        <taxon>Bacteroidia</taxon>
        <taxon>Bacteroidales</taxon>
        <taxon>Prevotellaceae</taxon>
        <taxon>Xylanibacter</taxon>
    </lineage>
</organism>
<dbReference type="SUPFAM" id="SSF53167">
    <property type="entry name" value="Purine and uridine phosphorylases"/>
    <property type="match status" value="1"/>
</dbReference>
<evidence type="ECO:0000256" key="3">
    <source>
        <dbReference type="ARBA" id="ARBA00048447"/>
    </source>
</evidence>
<evidence type="ECO:0000313" key="5">
    <source>
        <dbReference type="EMBL" id="SHK44098.1"/>
    </source>
</evidence>
<dbReference type="InterPro" id="IPR035994">
    <property type="entry name" value="Nucleoside_phosphorylase_sf"/>
</dbReference>
<dbReference type="Proteomes" id="UP000184130">
    <property type="component" value="Unassembled WGS sequence"/>
</dbReference>
<evidence type="ECO:0000259" key="4">
    <source>
        <dbReference type="Pfam" id="PF01048"/>
    </source>
</evidence>
<reference evidence="5 6" key="1">
    <citation type="submission" date="2016-11" db="EMBL/GenBank/DDBJ databases">
        <authorList>
            <person name="Jaros S."/>
            <person name="Januszkiewicz K."/>
            <person name="Wedrychowicz H."/>
        </authorList>
    </citation>
    <scope>NUCLEOTIDE SEQUENCE [LARGE SCALE GENOMIC DNA]</scope>
    <source>
        <strain evidence="5 6">KHT3</strain>
    </source>
</reference>
<sequence>MKRVFPESELIINGDGSCFHLHVRPEQLADRIVLVSDPASVELVAGHFDSKDCEVESREFRTITGTYKGKRITCLSYGFGSENMDIVINELDTLANVDYQTREEKDEHRALTMVNIGISEGVQSQIAPGTIVASKKNIGLDGLLNFYAGRNEVCDLQLEKCFMDYMNWNPIKGTPYVVTTEEDLLKQIAQTDIMCGYTISCIGFYAPQGRGLRLTSEDENFKEKLAAFEYGGYHICNIDMESASITGLASLLGHKAISCCIVDDAKRISNLSENRAFNSLIKLVLDRI</sequence>
<dbReference type="CDD" id="cd00436">
    <property type="entry name" value="UP_TbUP-like"/>
    <property type="match status" value="1"/>
</dbReference>
<dbReference type="Gene3D" id="3.40.50.1580">
    <property type="entry name" value="Nucleoside phosphorylase domain"/>
    <property type="match status" value="1"/>
</dbReference>
<proteinExistence type="predicted"/>
<dbReference type="GO" id="GO:0004850">
    <property type="term" value="F:uridine phosphorylase activity"/>
    <property type="evidence" value="ECO:0007669"/>
    <property type="project" value="UniProtKB-EC"/>
</dbReference>
<dbReference type="PANTHER" id="PTHR43691">
    <property type="entry name" value="URIDINE PHOSPHORYLASE"/>
    <property type="match status" value="1"/>
</dbReference>
<accession>A0A1M6SHT6</accession>
<feature type="domain" description="Nucleoside phosphorylase" evidence="4">
    <location>
        <begin position="31"/>
        <end position="267"/>
    </location>
</feature>
<dbReference type="EMBL" id="FRBD01000003">
    <property type="protein sequence ID" value="SHK44098.1"/>
    <property type="molecule type" value="Genomic_DNA"/>
</dbReference>
<dbReference type="GO" id="GO:0005829">
    <property type="term" value="C:cytosol"/>
    <property type="evidence" value="ECO:0007669"/>
    <property type="project" value="TreeGrafter"/>
</dbReference>
<dbReference type="PANTHER" id="PTHR43691:SF11">
    <property type="entry name" value="FI09636P-RELATED"/>
    <property type="match status" value="1"/>
</dbReference>
<dbReference type="Pfam" id="PF01048">
    <property type="entry name" value="PNP_UDP_1"/>
    <property type="match status" value="1"/>
</dbReference>
<evidence type="ECO:0000256" key="1">
    <source>
        <dbReference type="ARBA" id="ARBA00011888"/>
    </source>
</evidence>
<dbReference type="GO" id="GO:0004731">
    <property type="term" value="F:purine-nucleoside phosphorylase activity"/>
    <property type="evidence" value="ECO:0007669"/>
    <property type="project" value="TreeGrafter"/>
</dbReference>
<protein>
    <recommendedName>
        <fullName evidence="2">Uridine phosphorylase</fullName>
        <ecNumber evidence="1">2.4.2.3</ecNumber>
    </recommendedName>
</protein>
<dbReference type="AlphaFoldDB" id="A0A1M6SHT6"/>
<dbReference type="EC" id="2.4.2.3" evidence="1"/>
<evidence type="ECO:0000313" key="6">
    <source>
        <dbReference type="Proteomes" id="UP000184130"/>
    </source>
</evidence>
<comment type="catalytic activity">
    <reaction evidence="3">
        <text>uridine + phosphate = alpha-D-ribose 1-phosphate + uracil</text>
        <dbReference type="Rhea" id="RHEA:24388"/>
        <dbReference type="ChEBI" id="CHEBI:16704"/>
        <dbReference type="ChEBI" id="CHEBI:17568"/>
        <dbReference type="ChEBI" id="CHEBI:43474"/>
        <dbReference type="ChEBI" id="CHEBI:57720"/>
        <dbReference type="EC" id="2.4.2.3"/>
    </reaction>
</comment>
<dbReference type="InterPro" id="IPR000845">
    <property type="entry name" value="Nucleoside_phosphorylase_d"/>
</dbReference>
<gene>
    <name evidence="5" type="ORF">SAMN05216463_103189</name>
</gene>